<accession>V5SBG3</accession>
<dbReference type="RefSeq" id="WP_023786377.1">
    <property type="nucleotide sequence ID" value="NC_022997.1"/>
</dbReference>
<proteinExistence type="predicted"/>
<dbReference type="HOGENOM" id="CLU_180799_0_0_5"/>
<protein>
    <submittedName>
        <fullName evidence="1">Uncharacterized protein</fullName>
    </submittedName>
</protein>
<dbReference type="PATRIC" id="fig|1029756.8.peg.1020"/>
<dbReference type="STRING" id="1029756.W911_04855"/>
<gene>
    <name evidence="1" type="ORF">W911_04855</name>
</gene>
<dbReference type="Proteomes" id="UP000018542">
    <property type="component" value="Chromosome"/>
</dbReference>
<reference evidence="1 2" key="1">
    <citation type="journal article" date="2014" name="Genome Announc.">
        <title>Complete Genome Sequence of Hyphomicrobium nitrativorans Strain NL23, a Denitrifying Bacterium Isolated from Biofilm of a Methanol-Fed Denitrification System Treating Seawater at the Montreal Biodome.</title>
        <authorList>
            <person name="Martineau C."/>
            <person name="Villeneuve C."/>
            <person name="Mauffrey F."/>
            <person name="Villemur R."/>
        </authorList>
    </citation>
    <scope>NUCLEOTIDE SEQUENCE [LARGE SCALE GENOMIC DNA]</scope>
    <source>
        <strain evidence="1">NL23</strain>
    </source>
</reference>
<evidence type="ECO:0000313" key="1">
    <source>
        <dbReference type="EMBL" id="AHB47863.1"/>
    </source>
</evidence>
<dbReference type="KEGG" id="hni:W911_04855"/>
<name>V5SBG3_9HYPH</name>
<sequence length="90" mass="10186">MTDTFDYCAPAELFPSKGTGFRRKMVSYRRFESAAVAIRYAIEELEPDKLVGAVLEIDEDRYDDVAIRNLYASDGYPLPRLNTNQEGSSV</sequence>
<dbReference type="EMBL" id="CP006912">
    <property type="protein sequence ID" value="AHB47863.1"/>
    <property type="molecule type" value="Genomic_DNA"/>
</dbReference>
<keyword evidence="2" id="KW-1185">Reference proteome</keyword>
<organism evidence="1 2">
    <name type="scientific">Hyphomicrobium nitrativorans NL23</name>
    <dbReference type="NCBI Taxonomy" id="1029756"/>
    <lineage>
        <taxon>Bacteria</taxon>
        <taxon>Pseudomonadati</taxon>
        <taxon>Pseudomonadota</taxon>
        <taxon>Alphaproteobacteria</taxon>
        <taxon>Hyphomicrobiales</taxon>
        <taxon>Hyphomicrobiaceae</taxon>
        <taxon>Hyphomicrobium</taxon>
    </lineage>
</organism>
<dbReference type="AlphaFoldDB" id="V5SBG3"/>
<dbReference type="OrthoDB" id="8445391at2"/>
<evidence type="ECO:0000313" key="2">
    <source>
        <dbReference type="Proteomes" id="UP000018542"/>
    </source>
</evidence>